<keyword evidence="2" id="KW-1185">Reference proteome</keyword>
<dbReference type="EMBL" id="BLXT01008584">
    <property type="protein sequence ID" value="GFO50108.1"/>
    <property type="molecule type" value="Genomic_DNA"/>
</dbReference>
<organism evidence="1 2">
    <name type="scientific">Plakobranchus ocellatus</name>
    <dbReference type="NCBI Taxonomy" id="259542"/>
    <lineage>
        <taxon>Eukaryota</taxon>
        <taxon>Metazoa</taxon>
        <taxon>Spiralia</taxon>
        <taxon>Lophotrochozoa</taxon>
        <taxon>Mollusca</taxon>
        <taxon>Gastropoda</taxon>
        <taxon>Heterobranchia</taxon>
        <taxon>Euthyneura</taxon>
        <taxon>Panpulmonata</taxon>
        <taxon>Sacoglossa</taxon>
        <taxon>Placobranchoidea</taxon>
        <taxon>Plakobranchidae</taxon>
        <taxon>Plakobranchus</taxon>
    </lineage>
</organism>
<gene>
    <name evidence="1" type="ORF">PoB_007661300</name>
</gene>
<proteinExistence type="predicted"/>
<evidence type="ECO:0000313" key="1">
    <source>
        <dbReference type="EMBL" id="GFO50108.1"/>
    </source>
</evidence>
<dbReference type="AlphaFoldDB" id="A0AAV4E189"/>
<evidence type="ECO:0000313" key="2">
    <source>
        <dbReference type="Proteomes" id="UP000735302"/>
    </source>
</evidence>
<sequence>MGRGLSHNVQKHRMIGNDPTCNRKHLCEAVSLKWEEFLEHSDLLFSTIMFACLVRQYGQAGLYNNCGESVVGENGCLIAETTNTRHSPGWASADESSC</sequence>
<evidence type="ECO:0008006" key="3">
    <source>
        <dbReference type="Google" id="ProtNLM"/>
    </source>
</evidence>
<reference evidence="1 2" key="1">
    <citation type="journal article" date="2021" name="Elife">
        <title>Chloroplast acquisition without the gene transfer in kleptoplastic sea slugs, Plakobranchus ocellatus.</title>
        <authorList>
            <person name="Maeda T."/>
            <person name="Takahashi S."/>
            <person name="Yoshida T."/>
            <person name="Shimamura S."/>
            <person name="Takaki Y."/>
            <person name="Nagai Y."/>
            <person name="Toyoda A."/>
            <person name="Suzuki Y."/>
            <person name="Arimoto A."/>
            <person name="Ishii H."/>
            <person name="Satoh N."/>
            <person name="Nishiyama T."/>
            <person name="Hasebe M."/>
            <person name="Maruyama T."/>
            <person name="Minagawa J."/>
            <person name="Obokata J."/>
            <person name="Shigenobu S."/>
        </authorList>
    </citation>
    <scope>NUCLEOTIDE SEQUENCE [LARGE SCALE GENOMIC DNA]</scope>
</reference>
<accession>A0AAV4E189</accession>
<name>A0AAV4E189_9GAST</name>
<comment type="caution">
    <text evidence="1">The sequence shown here is derived from an EMBL/GenBank/DDBJ whole genome shotgun (WGS) entry which is preliminary data.</text>
</comment>
<dbReference type="Proteomes" id="UP000735302">
    <property type="component" value="Unassembled WGS sequence"/>
</dbReference>
<protein>
    <recommendedName>
        <fullName evidence="3">CN hydrolase domain-containing protein</fullName>
    </recommendedName>
</protein>